<gene>
    <name evidence="16" type="ORF">C2845_PM12G08990</name>
</gene>
<feature type="chain" id="PRO_5018232456" evidence="14">
    <location>
        <begin position="21"/>
        <end position="582"/>
    </location>
</feature>
<evidence type="ECO:0000256" key="3">
    <source>
        <dbReference type="ARBA" id="ARBA00022448"/>
    </source>
</evidence>
<evidence type="ECO:0000256" key="14">
    <source>
        <dbReference type="SAM" id="SignalP"/>
    </source>
</evidence>
<evidence type="ECO:0000256" key="8">
    <source>
        <dbReference type="ARBA" id="ARBA00023170"/>
    </source>
</evidence>
<dbReference type="FunFam" id="3.40.190.10:FF:000103">
    <property type="entry name" value="Glutamate receptor"/>
    <property type="match status" value="1"/>
</dbReference>
<evidence type="ECO:0000256" key="5">
    <source>
        <dbReference type="ARBA" id="ARBA00022989"/>
    </source>
</evidence>
<dbReference type="InterPro" id="IPR000337">
    <property type="entry name" value="GPCR_3"/>
</dbReference>
<dbReference type="PANTHER" id="PTHR34836:SF1">
    <property type="entry name" value="OS09G0428600 PROTEIN"/>
    <property type="match status" value="1"/>
</dbReference>
<feature type="domain" description="Ionotropic glutamate receptor C-terminal" evidence="15">
    <location>
        <begin position="407"/>
        <end position="581"/>
    </location>
</feature>
<dbReference type="InterPro" id="IPR001828">
    <property type="entry name" value="ANF_lig-bd_rcpt"/>
</dbReference>
<dbReference type="Proteomes" id="UP000275267">
    <property type="component" value="Unassembled WGS sequence"/>
</dbReference>
<keyword evidence="14" id="KW-0732">Signal</keyword>
<dbReference type="InterPro" id="IPR028082">
    <property type="entry name" value="Peripla_BP_I"/>
</dbReference>
<evidence type="ECO:0000259" key="15">
    <source>
        <dbReference type="SMART" id="SM00079"/>
    </source>
</evidence>
<dbReference type="PRINTS" id="PR00248">
    <property type="entry name" value="GPCRMGR"/>
</dbReference>
<dbReference type="AlphaFoldDB" id="A0A3L6QID3"/>
<evidence type="ECO:0000256" key="12">
    <source>
        <dbReference type="ARBA" id="ARBA00049638"/>
    </source>
</evidence>
<evidence type="ECO:0000256" key="13">
    <source>
        <dbReference type="SAM" id="Phobius"/>
    </source>
</evidence>
<evidence type="ECO:0000256" key="4">
    <source>
        <dbReference type="ARBA" id="ARBA00022692"/>
    </source>
</evidence>
<proteinExistence type="predicted"/>
<organism evidence="16 17">
    <name type="scientific">Panicum miliaceum</name>
    <name type="common">Proso millet</name>
    <name type="synonym">Broomcorn millet</name>
    <dbReference type="NCBI Taxonomy" id="4540"/>
    <lineage>
        <taxon>Eukaryota</taxon>
        <taxon>Viridiplantae</taxon>
        <taxon>Streptophyta</taxon>
        <taxon>Embryophyta</taxon>
        <taxon>Tracheophyta</taxon>
        <taxon>Spermatophyta</taxon>
        <taxon>Magnoliopsida</taxon>
        <taxon>Liliopsida</taxon>
        <taxon>Poales</taxon>
        <taxon>Poaceae</taxon>
        <taxon>PACMAD clade</taxon>
        <taxon>Panicoideae</taxon>
        <taxon>Panicodae</taxon>
        <taxon>Paniceae</taxon>
        <taxon>Panicinae</taxon>
        <taxon>Panicum</taxon>
        <taxon>Panicum sect. Panicum</taxon>
    </lineage>
</organism>
<feature type="signal peptide" evidence="14">
    <location>
        <begin position="1"/>
        <end position="20"/>
    </location>
</feature>
<dbReference type="STRING" id="4540.A0A3L6QID3"/>
<keyword evidence="5 13" id="KW-1133">Transmembrane helix</keyword>
<comment type="function">
    <text evidence="12">Glutamate-gated receptor that probably acts as a non-selective cation channel. May be involved in light-signal transduction and calcium homeostasis via the regulation of calcium influx into cells.</text>
</comment>
<dbReference type="Pfam" id="PF10613">
    <property type="entry name" value="Lig_chan-Glu_bd"/>
    <property type="match status" value="1"/>
</dbReference>
<dbReference type="SMART" id="SM00079">
    <property type="entry name" value="PBPe"/>
    <property type="match status" value="1"/>
</dbReference>
<dbReference type="PANTHER" id="PTHR34836">
    <property type="entry name" value="OS06G0188250 PROTEIN"/>
    <property type="match status" value="1"/>
</dbReference>
<dbReference type="InterPro" id="IPR019594">
    <property type="entry name" value="Glu/Gly-bd"/>
</dbReference>
<evidence type="ECO:0000256" key="10">
    <source>
        <dbReference type="ARBA" id="ARBA00023286"/>
    </source>
</evidence>
<dbReference type="Gene3D" id="1.10.287.70">
    <property type="match status" value="1"/>
</dbReference>
<dbReference type="GO" id="GO:0004930">
    <property type="term" value="F:G protein-coupled receptor activity"/>
    <property type="evidence" value="ECO:0007669"/>
    <property type="project" value="InterPro"/>
</dbReference>
<dbReference type="Gene3D" id="3.40.50.2300">
    <property type="match status" value="2"/>
</dbReference>
<keyword evidence="7 13" id="KW-0472">Membrane</keyword>
<evidence type="ECO:0000256" key="11">
    <source>
        <dbReference type="ARBA" id="ARBA00023303"/>
    </source>
</evidence>
<dbReference type="InterPro" id="IPR001320">
    <property type="entry name" value="Iontro_rcpt_C"/>
</dbReference>
<comment type="caution">
    <text evidence="16">The sequence shown here is derived from an EMBL/GenBank/DDBJ whole genome shotgun (WGS) entry which is preliminary data.</text>
</comment>
<dbReference type="SUPFAM" id="SSF53822">
    <property type="entry name" value="Periplasmic binding protein-like I"/>
    <property type="match status" value="1"/>
</dbReference>
<keyword evidence="10" id="KW-1071">Ligand-gated ion channel</keyword>
<dbReference type="CDD" id="cd19990">
    <property type="entry name" value="PBP1_GABAb_receptor_plant"/>
    <property type="match status" value="1"/>
</dbReference>
<keyword evidence="17" id="KW-1185">Reference proteome</keyword>
<keyword evidence="3" id="KW-0813">Transport</keyword>
<dbReference type="InterPro" id="IPR044440">
    <property type="entry name" value="GABAb_receptor_plant_PBP1"/>
</dbReference>
<dbReference type="EMBL" id="PQIB02000012">
    <property type="protein sequence ID" value="RLM80423.1"/>
    <property type="molecule type" value="Genomic_DNA"/>
</dbReference>
<dbReference type="SUPFAM" id="SSF53850">
    <property type="entry name" value="Periplasmic binding protein-like II"/>
    <property type="match status" value="1"/>
</dbReference>
<evidence type="ECO:0000313" key="16">
    <source>
        <dbReference type="EMBL" id="RLM80423.1"/>
    </source>
</evidence>
<name>A0A3L6QID3_PANMI</name>
<evidence type="ECO:0000256" key="7">
    <source>
        <dbReference type="ARBA" id="ARBA00023136"/>
    </source>
</evidence>
<protein>
    <submittedName>
        <fullName evidence="16">Glutamate receptor 2.7-like</fullName>
    </submittedName>
</protein>
<keyword evidence="11" id="KW-0407">Ion channel</keyword>
<evidence type="ECO:0000256" key="6">
    <source>
        <dbReference type="ARBA" id="ARBA00023065"/>
    </source>
</evidence>
<evidence type="ECO:0000313" key="17">
    <source>
        <dbReference type="Proteomes" id="UP000275267"/>
    </source>
</evidence>
<keyword evidence="4 13" id="KW-0812">Transmembrane</keyword>
<evidence type="ECO:0000256" key="1">
    <source>
        <dbReference type="ARBA" id="ARBA00004141"/>
    </source>
</evidence>
<accession>A0A3L6QID3</accession>
<dbReference type="FunFam" id="3.40.50.2300:FF:000195">
    <property type="entry name" value="Glutamate receptor"/>
    <property type="match status" value="1"/>
</dbReference>
<keyword evidence="8" id="KW-0675">Receptor</keyword>
<comment type="subunit">
    <text evidence="2">May form heteromers.</text>
</comment>
<reference evidence="17" key="1">
    <citation type="journal article" date="2019" name="Nat. Commun.">
        <title>The genome of broomcorn millet.</title>
        <authorList>
            <person name="Zou C."/>
            <person name="Miki D."/>
            <person name="Li D."/>
            <person name="Tang Q."/>
            <person name="Xiao L."/>
            <person name="Rajput S."/>
            <person name="Deng P."/>
            <person name="Jia W."/>
            <person name="Huang R."/>
            <person name="Zhang M."/>
            <person name="Sun Y."/>
            <person name="Hu J."/>
            <person name="Fu X."/>
            <person name="Schnable P.S."/>
            <person name="Li F."/>
            <person name="Zhang H."/>
            <person name="Feng B."/>
            <person name="Zhu X."/>
            <person name="Liu R."/>
            <person name="Schnable J.C."/>
            <person name="Zhu J.-K."/>
            <person name="Zhang H."/>
        </authorList>
    </citation>
    <scope>NUCLEOTIDE SEQUENCE [LARGE SCALE GENOMIC DNA]</scope>
</reference>
<evidence type="ECO:0000256" key="9">
    <source>
        <dbReference type="ARBA" id="ARBA00023180"/>
    </source>
</evidence>
<keyword evidence="6" id="KW-0406">Ion transport</keyword>
<dbReference type="Gene3D" id="3.40.190.10">
    <property type="entry name" value="Periplasmic binding protein-like II"/>
    <property type="match status" value="1"/>
</dbReference>
<evidence type="ECO:0000256" key="2">
    <source>
        <dbReference type="ARBA" id="ARBA00011095"/>
    </source>
</evidence>
<dbReference type="GO" id="GO:0015276">
    <property type="term" value="F:ligand-gated monoatomic ion channel activity"/>
    <property type="evidence" value="ECO:0007669"/>
    <property type="project" value="InterPro"/>
</dbReference>
<keyword evidence="9" id="KW-0325">Glycoprotein</keyword>
<sequence length="582" mass="64560">MAKGVGITMILFLAFSSAVAQNVTESKVEEFHVGVVLDLGTTVGKVAHTSISIAVEDFYAVHPNYTTRIVLHVRDSLSDDVQAASEVLDLLENYNVQAIIGPQKSSQAVFISALGNKHQVPIISFTATSTSLSSRRLPYFVQATARDSAQVRSIASIIKTYGWREVVPIYVDNDYGRGIIPDLVNVLEGIDAHIPYRSAIDESATDGLASLIDSLNPSVVEAMNGALGVESYVPKSTELDNFTMRWYTRSRNDHPNDPTLKLNIFGLRSYDTIWAVAQAAEKAKLTEAKFQRPPALKNYTSSKTLENSRLCPATLKVILQTKFEGLSGYFDLSDGQLQVSMFQIINVVGKAHRVIGFWTAQNGISQQSDQRTSNTTYSTTHNLNIVIWPGESTEVPRGWEIPTNGKKLQVGIVVGGGYTKYIYANEASHTGVVKASGLAIEIFEEAVKRLPYALPYEYIVFNTTENVSSSYDDFVYQVYLKKYDIAVGDITIRYNRSLYVDFTLPYTESGIAIVVPVKESINKNAWIFLKPLTPGMWFGTIMLFIYTGIVIWLLELLGNKNVHGPIPRQLATMIYFSLFEES</sequence>
<dbReference type="GO" id="GO:0016020">
    <property type="term" value="C:membrane"/>
    <property type="evidence" value="ECO:0007669"/>
    <property type="project" value="UniProtKB-SubCell"/>
</dbReference>
<feature type="transmembrane region" description="Helical" evidence="13">
    <location>
        <begin position="536"/>
        <end position="558"/>
    </location>
</feature>
<dbReference type="InterPro" id="IPR015683">
    <property type="entry name" value="Ionotropic_Glu_rcpt"/>
</dbReference>
<dbReference type="OrthoDB" id="5984008at2759"/>
<comment type="subcellular location">
    <subcellularLocation>
        <location evidence="1">Membrane</location>
        <topology evidence="1">Multi-pass membrane protein</topology>
    </subcellularLocation>
</comment>
<dbReference type="Pfam" id="PF01094">
    <property type="entry name" value="ANF_receptor"/>
    <property type="match status" value="2"/>
</dbReference>